<dbReference type="GeneID" id="34453198"/>
<proteinExistence type="predicted"/>
<gene>
    <name evidence="3" type="ORF">ABOM_009808</name>
</gene>
<dbReference type="AlphaFoldDB" id="A0A1F7ZR47"/>
<comment type="caution">
    <text evidence="3">The sequence shown here is derived from an EMBL/GenBank/DDBJ whole genome shotgun (WGS) entry which is preliminary data.</text>
</comment>
<evidence type="ECO:0000313" key="3">
    <source>
        <dbReference type="EMBL" id="OGM41924.1"/>
    </source>
</evidence>
<dbReference type="OrthoDB" id="5068804at2759"/>
<dbReference type="EMBL" id="LYCR01000100">
    <property type="protein sequence ID" value="OGM41924.1"/>
    <property type="molecule type" value="Genomic_DNA"/>
</dbReference>
<evidence type="ECO:0000259" key="2">
    <source>
        <dbReference type="Pfam" id="PF17111"/>
    </source>
</evidence>
<accession>A0A1F7ZR47</accession>
<evidence type="ECO:0000256" key="1">
    <source>
        <dbReference type="SAM" id="Coils"/>
    </source>
</evidence>
<feature type="domain" description="Azaphilone pigments biosynthesis cluster protein L N-terminal" evidence="2">
    <location>
        <begin position="2"/>
        <end position="209"/>
    </location>
</feature>
<feature type="coiled-coil region" evidence="1">
    <location>
        <begin position="39"/>
        <end position="66"/>
    </location>
</feature>
<keyword evidence="4" id="KW-1185">Reference proteome</keyword>
<dbReference type="Proteomes" id="UP000179179">
    <property type="component" value="Unassembled WGS sequence"/>
</dbReference>
<dbReference type="InterPro" id="IPR031348">
    <property type="entry name" value="PigL_N"/>
</dbReference>
<dbReference type="STRING" id="109264.A0A1F7ZR47"/>
<sequence length="387" mass="44117">MAEVVGVTSAITTFVTVALQAAIILNQTIKSFQSREKIVRELRDELQDLQGVLQALEELIRKFDVDLKVLQMPLKRCGNACSEFNTLIVKYTRHSTEKHISKRDWFQLRYMGEDISGFKDMLAGYKSTVTIALAYANLRTTKITKEVLDEYKELIQNTQCDLENHLHDIRTRLESSSLKGSPNTEIHAADLQRMEDEKQCTQKGLDICQRFLDFMNQSRSSLLGDFEHATREFHRPYAIPPSQSSLINAEGFHSAHKELMSWKIRLYQRLSEVDKQFPPEKVDFSPLHRGQTSDCRTFQDEVRGTEALLTFCKQAEKEANKQRTNYYEDIEVGDNTRLAVVTTLKDLISAKHIKSGNGSCIALGQMSDDSIQNVFSCHAPSNAKNID</sequence>
<dbReference type="Pfam" id="PF17111">
    <property type="entry name" value="PigL_N"/>
    <property type="match status" value="1"/>
</dbReference>
<organism evidence="3 4">
    <name type="scientific">Aspergillus bombycis</name>
    <dbReference type="NCBI Taxonomy" id="109264"/>
    <lineage>
        <taxon>Eukaryota</taxon>
        <taxon>Fungi</taxon>
        <taxon>Dikarya</taxon>
        <taxon>Ascomycota</taxon>
        <taxon>Pezizomycotina</taxon>
        <taxon>Eurotiomycetes</taxon>
        <taxon>Eurotiomycetidae</taxon>
        <taxon>Eurotiales</taxon>
        <taxon>Aspergillaceae</taxon>
        <taxon>Aspergillus</taxon>
    </lineage>
</organism>
<keyword evidence="1" id="KW-0175">Coiled coil</keyword>
<dbReference type="RefSeq" id="XP_022385641.1">
    <property type="nucleotide sequence ID" value="XM_022536936.1"/>
</dbReference>
<name>A0A1F7ZR47_9EURO</name>
<protein>
    <recommendedName>
        <fullName evidence="2">Azaphilone pigments biosynthesis cluster protein L N-terminal domain-containing protein</fullName>
    </recommendedName>
</protein>
<evidence type="ECO:0000313" key="4">
    <source>
        <dbReference type="Proteomes" id="UP000179179"/>
    </source>
</evidence>
<reference evidence="3 4" key="1">
    <citation type="journal article" date="2016" name="Genome Biol. Evol.">
        <title>Draft genome sequence of an aflatoxigenic Aspergillus species, A. bombycis.</title>
        <authorList>
            <person name="Moore G.G."/>
            <person name="Mack B.M."/>
            <person name="Beltz S.B."/>
            <person name="Gilbert M.K."/>
        </authorList>
    </citation>
    <scope>NUCLEOTIDE SEQUENCE [LARGE SCALE GENOMIC DNA]</scope>
    <source>
        <strain evidence="4">NRRL 26010</strain>
    </source>
</reference>